<dbReference type="HOGENOM" id="CLU_117369_0_0_1"/>
<dbReference type="PANTHER" id="PTHR34223:SF88">
    <property type="entry name" value="OS11G0200950 PROTEIN"/>
    <property type="match status" value="1"/>
</dbReference>
<keyword evidence="2" id="KW-1185">Reference proteome</keyword>
<dbReference type="InterPro" id="IPR053197">
    <property type="entry name" value="F-box_SCFL_complex_component"/>
</dbReference>
<dbReference type="Proteomes" id="UP000026961">
    <property type="component" value="Chromosome 2"/>
</dbReference>
<name>A0A0D9YR90_9ORYZ</name>
<dbReference type="PANTHER" id="PTHR34223">
    <property type="entry name" value="OS11G0201299 PROTEIN"/>
    <property type="match status" value="1"/>
</dbReference>
<dbReference type="Gramene" id="OGLUM02G14160.1">
    <property type="protein sequence ID" value="OGLUM02G14160.1"/>
    <property type="gene ID" value="OGLUM02G14160"/>
</dbReference>
<sequence length="204" mass="23519">MEALLYVSLFWYSIQVEKRMKLMKIVKIVFQSIEYLCFYFCQFSEYHHTHIYAPSLVGLHLEAIVTPHQNCDDRCSNTYSGYCEDENCHGCHGMLGETGNDSANVCSWEDYQKLRTLIPNEWCVATDLWPLPCILKQCPVLNKLTLRNSKKQNALVKSAAISEHLKFVKIVCKEADDGVYKIVKCFSTWKLLSKGGISRQNVNY</sequence>
<dbReference type="EnsemblPlants" id="OGLUM02G14160.1">
    <property type="protein sequence ID" value="OGLUM02G14160.1"/>
    <property type="gene ID" value="OGLUM02G14160"/>
</dbReference>
<accession>A0A0D9YR90</accession>
<proteinExistence type="predicted"/>
<protein>
    <submittedName>
        <fullName evidence="1">Uncharacterized protein</fullName>
    </submittedName>
</protein>
<dbReference type="STRING" id="40148.A0A0D9YR90"/>
<reference evidence="1" key="2">
    <citation type="submission" date="2018-05" db="EMBL/GenBank/DDBJ databases">
        <title>OgluRS3 (Oryza glumaepatula Reference Sequence Version 3).</title>
        <authorList>
            <person name="Zhang J."/>
            <person name="Kudrna D."/>
            <person name="Lee S."/>
            <person name="Talag J."/>
            <person name="Welchert J."/>
            <person name="Wing R.A."/>
        </authorList>
    </citation>
    <scope>NUCLEOTIDE SEQUENCE [LARGE SCALE GENOMIC DNA]</scope>
</reference>
<evidence type="ECO:0000313" key="1">
    <source>
        <dbReference type="EnsemblPlants" id="OGLUM02G14160.1"/>
    </source>
</evidence>
<organism evidence="1">
    <name type="scientific">Oryza glumipatula</name>
    <dbReference type="NCBI Taxonomy" id="40148"/>
    <lineage>
        <taxon>Eukaryota</taxon>
        <taxon>Viridiplantae</taxon>
        <taxon>Streptophyta</taxon>
        <taxon>Embryophyta</taxon>
        <taxon>Tracheophyta</taxon>
        <taxon>Spermatophyta</taxon>
        <taxon>Magnoliopsida</taxon>
        <taxon>Liliopsida</taxon>
        <taxon>Poales</taxon>
        <taxon>Poaceae</taxon>
        <taxon>BOP clade</taxon>
        <taxon>Oryzoideae</taxon>
        <taxon>Oryzeae</taxon>
        <taxon>Oryzinae</taxon>
        <taxon>Oryza</taxon>
    </lineage>
</organism>
<evidence type="ECO:0000313" key="2">
    <source>
        <dbReference type="Proteomes" id="UP000026961"/>
    </source>
</evidence>
<dbReference type="AlphaFoldDB" id="A0A0D9YR90"/>
<reference evidence="1" key="1">
    <citation type="submission" date="2015-04" db="UniProtKB">
        <authorList>
            <consortium name="EnsemblPlants"/>
        </authorList>
    </citation>
    <scope>IDENTIFICATION</scope>
</reference>